<dbReference type="GO" id="GO:0008374">
    <property type="term" value="F:O-acyltransferase activity"/>
    <property type="evidence" value="ECO:0007669"/>
    <property type="project" value="InterPro"/>
</dbReference>
<sequence>MAVFLEEIVQSLELWLNLIKKPQPYVNPNLDPVLLVPGIAGSILNAVDDNGNEERVWVRLLGADYKFRTKLWSRFDSSTGQTVSLDPKTRIVVPEDRYGLFAIDGLDPDMIIGCDSVYYFHDMIVEMIKWGFQEGETLFGFGYDFRQSNRFRETMERFAAKLKSVYTASGGKKLNIISHSMGGLLVKCFMCLHSDIFEKYVKNWIAIAAPFRGAPGYITSALLNGASFVEGWEQNFFISKWSMHQLLIECPSIYELMACPNFDWQTIPLLEIWREKHVSDDNSNIMLESYAPQESISILKEALSSNTVNYDGVDIPLPLNLEILKWANETQKVFSCAKVPPQVKFFNIYGTHFETPHSICYGSKQTPITDLQQLALSKHFKHIFGDLLLFIVSRADIMLASDTILCMVSYFKDQLHILIFFSFYQAKYVCVDGDGTVPMESAKADGLNAEARVGVPGDHRGIICDRHVFRILKHWLKAGDPDPFYNPLNDYVILPTAFEMEKHREEGLQVTSLKEEWEIISEDQDNQGNMDDKKPLVSLISVSCMGKDQSSRAEARATVIVHPQCEGKQHVELRAVSVSTDD</sequence>
<dbReference type="SUPFAM" id="SSF53474">
    <property type="entry name" value="alpha/beta-Hydrolases"/>
    <property type="match status" value="1"/>
</dbReference>
<proteinExistence type="predicted"/>
<evidence type="ECO:0000313" key="1">
    <source>
        <dbReference type="EMBL" id="KAF8408623.1"/>
    </source>
</evidence>
<dbReference type="InterPro" id="IPR003386">
    <property type="entry name" value="LACT/PDAT_acylTrfase"/>
</dbReference>
<dbReference type="Gene3D" id="3.40.50.1820">
    <property type="entry name" value="alpha/beta hydrolase"/>
    <property type="match status" value="1"/>
</dbReference>
<dbReference type="OMA" id="CEHHVFR"/>
<dbReference type="PANTHER" id="PTHR11440">
    <property type="entry name" value="LECITHIN-CHOLESTEROL ACYLTRANSFERASE-RELATED"/>
    <property type="match status" value="1"/>
</dbReference>
<organism evidence="1 2">
    <name type="scientific">Tetracentron sinense</name>
    <name type="common">Spur-leaf</name>
    <dbReference type="NCBI Taxonomy" id="13715"/>
    <lineage>
        <taxon>Eukaryota</taxon>
        <taxon>Viridiplantae</taxon>
        <taxon>Streptophyta</taxon>
        <taxon>Embryophyta</taxon>
        <taxon>Tracheophyta</taxon>
        <taxon>Spermatophyta</taxon>
        <taxon>Magnoliopsida</taxon>
        <taxon>Trochodendrales</taxon>
        <taxon>Trochodendraceae</taxon>
        <taxon>Tetracentron</taxon>
    </lineage>
</organism>
<dbReference type="AlphaFoldDB" id="A0A834ZP12"/>
<protein>
    <submittedName>
        <fullName evidence="1">Uncharacterized protein</fullName>
    </submittedName>
</protein>
<dbReference type="GO" id="GO:0006629">
    <property type="term" value="P:lipid metabolic process"/>
    <property type="evidence" value="ECO:0007669"/>
    <property type="project" value="InterPro"/>
</dbReference>
<dbReference type="InterPro" id="IPR029058">
    <property type="entry name" value="AB_hydrolase_fold"/>
</dbReference>
<dbReference type="OrthoDB" id="190846at2759"/>
<gene>
    <name evidence="1" type="ORF">HHK36_004686</name>
</gene>
<name>A0A834ZP12_TETSI</name>
<dbReference type="Pfam" id="PF02450">
    <property type="entry name" value="LCAT"/>
    <property type="match status" value="1"/>
</dbReference>
<comment type="caution">
    <text evidence="1">The sequence shown here is derived from an EMBL/GenBank/DDBJ whole genome shotgun (WGS) entry which is preliminary data.</text>
</comment>
<reference evidence="1 2" key="1">
    <citation type="submission" date="2020-04" db="EMBL/GenBank/DDBJ databases">
        <title>Plant Genome Project.</title>
        <authorList>
            <person name="Zhang R.-G."/>
        </authorList>
    </citation>
    <scope>NUCLEOTIDE SEQUENCE [LARGE SCALE GENOMIC DNA]</scope>
    <source>
        <strain evidence="1">YNK0</strain>
        <tissue evidence="1">Leaf</tissue>
    </source>
</reference>
<dbReference type="EMBL" id="JABCRI010000003">
    <property type="protein sequence ID" value="KAF8408623.1"/>
    <property type="molecule type" value="Genomic_DNA"/>
</dbReference>
<dbReference type="Proteomes" id="UP000655225">
    <property type="component" value="Unassembled WGS sequence"/>
</dbReference>
<keyword evidence="2" id="KW-1185">Reference proteome</keyword>
<evidence type="ECO:0000313" key="2">
    <source>
        <dbReference type="Proteomes" id="UP000655225"/>
    </source>
</evidence>
<accession>A0A834ZP12</accession>